<evidence type="ECO:0000313" key="1">
    <source>
        <dbReference type="EMBL" id="KAH7998983.1"/>
    </source>
</evidence>
<name>A0ACB8F0W7_9SAUR</name>
<sequence length="98" mass="11416">MAEKVNNFPPLPKFIPLKPCFYQNFADEIPIDHQTLVRRIYHLWIFYSITLGVNLIACLAWWIGGGSGVNFGLAILWLISFSPCSYVCWFRPIYKAFR</sequence>
<reference evidence="1" key="1">
    <citation type="submission" date="2021-08" db="EMBL/GenBank/DDBJ databases">
        <title>The first chromosome-level gecko genome reveals the dynamic sex chromosomes of Neotropical dwarf geckos (Sphaerodactylidae: Sphaerodactylus).</title>
        <authorList>
            <person name="Pinto B.J."/>
            <person name="Keating S.E."/>
            <person name="Gamble T."/>
        </authorList>
    </citation>
    <scope>NUCLEOTIDE SEQUENCE</scope>
    <source>
        <strain evidence="1">TG3544</strain>
    </source>
</reference>
<organism evidence="1 2">
    <name type="scientific">Sphaerodactylus townsendi</name>
    <dbReference type="NCBI Taxonomy" id="933632"/>
    <lineage>
        <taxon>Eukaryota</taxon>
        <taxon>Metazoa</taxon>
        <taxon>Chordata</taxon>
        <taxon>Craniata</taxon>
        <taxon>Vertebrata</taxon>
        <taxon>Euteleostomi</taxon>
        <taxon>Lepidosauria</taxon>
        <taxon>Squamata</taxon>
        <taxon>Bifurcata</taxon>
        <taxon>Gekkota</taxon>
        <taxon>Sphaerodactylidae</taxon>
        <taxon>Sphaerodactylus</taxon>
    </lineage>
</organism>
<accession>A0ACB8F0W7</accession>
<dbReference type="EMBL" id="CM037618">
    <property type="protein sequence ID" value="KAH7998983.1"/>
    <property type="molecule type" value="Genomic_DNA"/>
</dbReference>
<proteinExistence type="predicted"/>
<comment type="caution">
    <text evidence="1">The sequence shown here is derived from an EMBL/GenBank/DDBJ whole genome shotgun (WGS) entry which is preliminary data.</text>
</comment>
<evidence type="ECO:0000313" key="2">
    <source>
        <dbReference type="Proteomes" id="UP000827872"/>
    </source>
</evidence>
<gene>
    <name evidence="1" type="primary">SCAMP4_2</name>
    <name evidence="1" type="ORF">K3G42_003530</name>
</gene>
<keyword evidence="2" id="KW-1185">Reference proteome</keyword>
<dbReference type="Proteomes" id="UP000827872">
    <property type="component" value="Linkage Group LG05"/>
</dbReference>
<protein>
    <submittedName>
        <fullName evidence="1">Secretory carrier-associated membrane protein 4</fullName>
    </submittedName>
</protein>